<evidence type="ECO:0000313" key="2">
    <source>
        <dbReference type="Proteomes" id="UP000812277"/>
    </source>
</evidence>
<organism evidence="1 2">
    <name type="scientific">Paenibacillus oenotherae</name>
    <dbReference type="NCBI Taxonomy" id="1435645"/>
    <lineage>
        <taxon>Bacteria</taxon>
        <taxon>Bacillati</taxon>
        <taxon>Bacillota</taxon>
        <taxon>Bacilli</taxon>
        <taxon>Bacillales</taxon>
        <taxon>Paenibacillaceae</taxon>
        <taxon>Paenibacillus</taxon>
    </lineage>
</organism>
<sequence>MLVPVESKQIAFCSYDEKEERLHLYYHTGEVATFSAIDRSEFQTILDSSNRYDTLMKVASKYETPAVVDSAVPEAGISTWQNY</sequence>
<reference evidence="1 2" key="1">
    <citation type="submission" date="2021-07" db="EMBL/GenBank/DDBJ databases">
        <title>Paenibacillus radiodurans sp. nov., isolated from the southeastern edge of Tengger Desert.</title>
        <authorList>
            <person name="Zhang G."/>
        </authorList>
    </citation>
    <scope>NUCLEOTIDE SEQUENCE [LARGE SCALE GENOMIC DNA]</scope>
    <source>
        <strain evidence="1 2">DT7-4</strain>
    </source>
</reference>
<gene>
    <name evidence="1" type="ORF">K0T92_19020</name>
</gene>
<comment type="caution">
    <text evidence="1">The sequence shown here is derived from an EMBL/GenBank/DDBJ whole genome shotgun (WGS) entry which is preliminary data.</text>
</comment>
<accession>A0ABS7DB37</accession>
<dbReference type="EMBL" id="JAHZIJ010000017">
    <property type="protein sequence ID" value="MBW7476811.1"/>
    <property type="molecule type" value="Genomic_DNA"/>
</dbReference>
<evidence type="ECO:0008006" key="3">
    <source>
        <dbReference type="Google" id="ProtNLM"/>
    </source>
</evidence>
<dbReference type="RefSeq" id="WP_219874065.1">
    <property type="nucleotide sequence ID" value="NZ_JAHZIJ010000017.1"/>
</dbReference>
<protein>
    <recommendedName>
        <fullName evidence="3">KTSC domain-containing protein</fullName>
    </recommendedName>
</protein>
<evidence type="ECO:0000313" key="1">
    <source>
        <dbReference type="EMBL" id="MBW7476811.1"/>
    </source>
</evidence>
<name>A0ABS7DB37_9BACL</name>
<proteinExistence type="predicted"/>
<keyword evidence="2" id="KW-1185">Reference proteome</keyword>
<dbReference type="Proteomes" id="UP000812277">
    <property type="component" value="Unassembled WGS sequence"/>
</dbReference>